<name>A0A1I4S4Z7_9FLAO</name>
<dbReference type="Proteomes" id="UP000182961">
    <property type="component" value="Unassembled WGS sequence"/>
</dbReference>
<dbReference type="Gene3D" id="3.50.70.10">
    <property type="match status" value="1"/>
</dbReference>
<dbReference type="RefSeq" id="WP_024981450.1">
    <property type="nucleotide sequence ID" value="NZ_CBCRUM010000004.1"/>
</dbReference>
<dbReference type="GO" id="GO:0016872">
    <property type="term" value="F:intramolecular lyase activity"/>
    <property type="evidence" value="ECO:0007669"/>
    <property type="project" value="InterPro"/>
</dbReference>
<dbReference type="AlphaFoldDB" id="A0A1I4S4Z7"/>
<feature type="chain" id="PRO_5010209607" evidence="1">
    <location>
        <begin position="23"/>
        <end position="196"/>
    </location>
</feature>
<evidence type="ECO:0000313" key="3">
    <source>
        <dbReference type="EMBL" id="SFM59360.1"/>
    </source>
</evidence>
<evidence type="ECO:0000259" key="2">
    <source>
        <dbReference type="Pfam" id="PF16036"/>
    </source>
</evidence>
<proteinExistence type="predicted"/>
<organism evidence="3 4">
    <name type="scientific">Flavobacterium succinicans</name>
    <dbReference type="NCBI Taxonomy" id="29536"/>
    <lineage>
        <taxon>Bacteria</taxon>
        <taxon>Pseudomonadati</taxon>
        <taxon>Bacteroidota</taxon>
        <taxon>Flavobacteriia</taxon>
        <taxon>Flavobacteriales</taxon>
        <taxon>Flavobacteriaceae</taxon>
        <taxon>Flavobacterium</taxon>
    </lineage>
</organism>
<keyword evidence="4" id="KW-1185">Reference proteome</keyword>
<gene>
    <name evidence="3" type="ORF">SAMN05444143_101667</name>
</gene>
<evidence type="ECO:0000313" key="4">
    <source>
        <dbReference type="Proteomes" id="UP000182961"/>
    </source>
</evidence>
<evidence type="ECO:0000256" key="1">
    <source>
        <dbReference type="SAM" id="SignalP"/>
    </source>
</evidence>
<feature type="signal peptide" evidence="1">
    <location>
        <begin position="1"/>
        <end position="22"/>
    </location>
</feature>
<keyword evidence="1" id="KW-0732">Signal</keyword>
<reference evidence="4" key="1">
    <citation type="submission" date="2016-10" db="EMBL/GenBank/DDBJ databases">
        <authorList>
            <person name="Varghese N."/>
            <person name="Submissions S."/>
        </authorList>
    </citation>
    <scope>NUCLEOTIDE SEQUENCE [LARGE SCALE GENOMIC DNA]</scope>
    <source>
        <strain evidence="4">DSM 4002</strain>
    </source>
</reference>
<feature type="domain" description="Chalcone isomerase" evidence="2">
    <location>
        <begin position="27"/>
        <end position="193"/>
    </location>
</feature>
<dbReference type="SUPFAM" id="SSF54626">
    <property type="entry name" value="Chalcone isomerase"/>
    <property type="match status" value="1"/>
</dbReference>
<dbReference type="EMBL" id="FOUT01000001">
    <property type="protein sequence ID" value="SFM59360.1"/>
    <property type="molecule type" value="Genomic_DNA"/>
</dbReference>
<sequence length="196" mass="22033">MKNSITLLLILMLTLCAATGKAQEKFSINGVSVPRTIDFENQKLQLNGFGSRTTFWTEVYVQALYLTVLSEDAKDILDSDTNMGIRLQVTSALVSSQKLSKSLHKGMTKSIGEENLDKFKNQLDLLEKILNREATVENDAFNLIYSSTEKSILVYKNNQLEGKIQGFDFKKAFFGIWLSENPVDLELKEALLGKVK</sequence>
<keyword evidence="3" id="KW-0413">Isomerase</keyword>
<dbReference type="InterPro" id="IPR016087">
    <property type="entry name" value="Chalcone_isomerase"/>
</dbReference>
<accession>A0A1I4S4Z7</accession>
<dbReference type="Pfam" id="PF16036">
    <property type="entry name" value="Chalcone_3"/>
    <property type="match status" value="1"/>
</dbReference>
<protein>
    <submittedName>
        <fullName evidence="3">Chalcone isomerase-like</fullName>
    </submittedName>
</protein>
<dbReference type="STRING" id="29536.FLB_24920"/>
<dbReference type="InterPro" id="IPR036298">
    <property type="entry name" value="Chalcone_isomerase_sf"/>
</dbReference>
<dbReference type="InterPro" id="IPR016088">
    <property type="entry name" value="Chalcone_isomerase_3-sand"/>
</dbReference>
<dbReference type="eggNOG" id="ENOG502ZD7C">
    <property type="taxonomic scope" value="Bacteria"/>
</dbReference>